<proteinExistence type="predicted"/>
<dbReference type="InterPro" id="IPR002641">
    <property type="entry name" value="PNPLA_dom"/>
</dbReference>
<feature type="region of interest" description="Disordered" evidence="3">
    <location>
        <begin position="437"/>
        <end position="486"/>
    </location>
</feature>
<dbReference type="PANTHER" id="PTHR46394:SF1">
    <property type="entry name" value="PNPLA DOMAIN-CONTAINING PROTEIN"/>
    <property type="match status" value="1"/>
</dbReference>
<comment type="caution">
    <text evidence="5">The sequence shown here is derived from an EMBL/GenBank/DDBJ whole genome shotgun (WGS) entry which is preliminary data.</text>
</comment>
<dbReference type="OrthoDB" id="10042299at2759"/>
<feature type="compositionally biased region" description="Pro residues" evidence="3">
    <location>
        <begin position="27"/>
        <end position="51"/>
    </location>
</feature>
<evidence type="ECO:0000259" key="4">
    <source>
        <dbReference type="PROSITE" id="PS51635"/>
    </source>
</evidence>
<dbReference type="Gene3D" id="3.40.1090.10">
    <property type="entry name" value="Cytosolic phospholipase A2 catalytic domain"/>
    <property type="match status" value="2"/>
</dbReference>
<feature type="active site" description="Proton acceptor" evidence="2">
    <location>
        <position position="294"/>
    </location>
</feature>
<dbReference type="InterPro" id="IPR052580">
    <property type="entry name" value="Lipid_Hydrolase"/>
</dbReference>
<keyword evidence="6" id="KW-1185">Reference proteome</keyword>
<name>A0A226E0B6_FOLCA</name>
<keyword evidence="2" id="KW-0442">Lipid degradation</keyword>
<feature type="region of interest" description="Disordered" evidence="3">
    <location>
        <begin position="1"/>
        <end position="51"/>
    </location>
</feature>
<dbReference type="STRING" id="158441.A0A226E0B6"/>
<dbReference type="Proteomes" id="UP000198287">
    <property type="component" value="Unassembled WGS sequence"/>
</dbReference>
<evidence type="ECO:0000313" key="5">
    <source>
        <dbReference type="EMBL" id="OXA50740.1"/>
    </source>
</evidence>
<feature type="domain" description="PNPLA" evidence="4">
    <location>
        <begin position="66"/>
        <end position="307"/>
    </location>
</feature>
<dbReference type="AlphaFoldDB" id="A0A226E0B6"/>
<dbReference type="PANTHER" id="PTHR46394">
    <property type="entry name" value="ANNEXIN"/>
    <property type="match status" value="1"/>
</dbReference>
<keyword evidence="1 2" id="KW-0443">Lipid metabolism</keyword>
<feature type="short sequence motif" description="DGA/G" evidence="2">
    <location>
        <begin position="294"/>
        <end position="296"/>
    </location>
</feature>
<organism evidence="5 6">
    <name type="scientific">Folsomia candida</name>
    <name type="common">Springtail</name>
    <dbReference type="NCBI Taxonomy" id="158441"/>
    <lineage>
        <taxon>Eukaryota</taxon>
        <taxon>Metazoa</taxon>
        <taxon>Ecdysozoa</taxon>
        <taxon>Arthropoda</taxon>
        <taxon>Hexapoda</taxon>
        <taxon>Collembola</taxon>
        <taxon>Entomobryomorpha</taxon>
        <taxon>Isotomoidea</taxon>
        <taxon>Isotomidae</taxon>
        <taxon>Proisotominae</taxon>
        <taxon>Folsomia</taxon>
    </lineage>
</organism>
<evidence type="ECO:0000256" key="2">
    <source>
        <dbReference type="PROSITE-ProRule" id="PRU01161"/>
    </source>
</evidence>
<evidence type="ECO:0000256" key="1">
    <source>
        <dbReference type="ARBA" id="ARBA00023098"/>
    </source>
</evidence>
<dbReference type="GO" id="GO:0016042">
    <property type="term" value="P:lipid catabolic process"/>
    <property type="evidence" value="ECO:0007669"/>
    <property type="project" value="UniProtKB-UniRule"/>
</dbReference>
<dbReference type="PROSITE" id="PS51635">
    <property type="entry name" value="PNPLA"/>
    <property type="match status" value="1"/>
</dbReference>
<feature type="short sequence motif" description="GXSXG" evidence="2">
    <location>
        <begin position="105"/>
        <end position="109"/>
    </location>
</feature>
<reference evidence="5 6" key="1">
    <citation type="submission" date="2015-12" db="EMBL/GenBank/DDBJ databases">
        <title>The genome of Folsomia candida.</title>
        <authorList>
            <person name="Faddeeva A."/>
            <person name="Derks M.F."/>
            <person name="Anvar Y."/>
            <person name="Smit S."/>
            <person name="Van Straalen N."/>
            <person name="Roelofs D."/>
        </authorList>
    </citation>
    <scope>NUCLEOTIDE SEQUENCE [LARGE SCALE GENOMIC DNA]</scope>
    <source>
        <strain evidence="5 6">VU population</strain>
        <tissue evidence="5">Whole body</tissue>
    </source>
</reference>
<dbReference type="EMBL" id="LNIX01000008">
    <property type="protein sequence ID" value="OXA50740.1"/>
    <property type="molecule type" value="Genomic_DNA"/>
</dbReference>
<evidence type="ECO:0000313" key="6">
    <source>
        <dbReference type="Proteomes" id="UP000198287"/>
    </source>
</evidence>
<dbReference type="SUPFAM" id="SSF52151">
    <property type="entry name" value="FabD/lysophospholipase-like"/>
    <property type="match status" value="1"/>
</dbReference>
<feature type="active site" description="Nucleophile" evidence="2">
    <location>
        <position position="107"/>
    </location>
</feature>
<gene>
    <name evidence="5" type="ORF">Fcan01_13967</name>
</gene>
<sequence length="486" mass="53148">MKKFTKHKTKSCNNNEQTSPTVLSPRSTPPPRPPPPNPMPVLPQELPPPSPPAIRTVLELGPVKNLVFQGGSVKGTAYGGAVGGLHAAFAKNGMNFDAQIENVAGTSAGAITALALSLGTGVAELVDTIGNTDFKSFLDTKAYEIVSNISNDSSSLPAKTSAAMNTLPLLNSSFGLASGQNILDYLEAFVKLKTDINFLTFGELHTLVEEDRKLMKEGLRRSNLRKDLYVVAYNLTLDTPLVFNYKDTPDSVISDAVRCSMSIPYVFIPHKNFVKKDVDGDLVRIEASEDLWIDGGITDNYPIWVFDKLLKAPYAATVGFYLVSSEEKREIEQRGPIPSHSPDRREIKNILDYTKAVIETVISSQQTSAHKQGKDIERTVYIDHLGTNMMNFGMTIEEKNNLVRSGWDCACDRFGLGNEYVGQCKLEIKIKEEVVEKKKRKKGEMKLPEGGNGDGESKETVESSGTPSPDLDAGTDTAPMQKCVIV</sequence>
<keyword evidence="2" id="KW-0378">Hydrolase</keyword>
<accession>A0A226E0B6</accession>
<dbReference type="GO" id="GO:0016787">
    <property type="term" value="F:hydrolase activity"/>
    <property type="evidence" value="ECO:0007669"/>
    <property type="project" value="UniProtKB-UniRule"/>
</dbReference>
<dbReference type="Pfam" id="PF01734">
    <property type="entry name" value="Patatin"/>
    <property type="match status" value="1"/>
</dbReference>
<comment type="caution">
    <text evidence="2">Lacks conserved residue(s) required for the propagation of feature annotation.</text>
</comment>
<protein>
    <submittedName>
        <fullName evidence="5">Uncharacterized protein YqhO</fullName>
    </submittedName>
</protein>
<feature type="compositionally biased region" description="Basic residues" evidence="3">
    <location>
        <begin position="1"/>
        <end position="10"/>
    </location>
</feature>
<dbReference type="InterPro" id="IPR016035">
    <property type="entry name" value="Acyl_Trfase/lysoPLipase"/>
</dbReference>
<evidence type="ECO:0000256" key="3">
    <source>
        <dbReference type="SAM" id="MobiDB-lite"/>
    </source>
</evidence>